<dbReference type="InterPro" id="IPR002059">
    <property type="entry name" value="CSP_DNA-bd"/>
</dbReference>
<evidence type="ECO:0000259" key="3">
    <source>
        <dbReference type="PROSITE" id="PS51857"/>
    </source>
</evidence>
<evidence type="ECO:0000256" key="2">
    <source>
        <dbReference type="ARBA" id="ARBA00022490"/>
    </source>
</evidence>
<accession>A0A918NTB1</accession>
<dbReference type="InterPro" id="IPR012156">
    <property type="entry name" value="Cold_shock_CspA"/>
</dbReference>
<dbReference type="Pfam" id="PF00313">
    <property type="entry name" value="CSD"/>
    <property type="match status" value="1"/>
</dbReference>
<proteinExistence type="predicted"/>
<dbReference type="RefSeq" id="WP_229916903.1">
    <property type="nucleotide sequence ID" value="NZ_BMWD01000041.1"/>
</dbReference>
<reference evidence="4" key="1">
    <citation type="journal article" date="2014" name="Int. J. Syst. Evol. Microbiol.">
        <title>Complete genome sequence of Corynebacterium casei LMG S-19264T (=DSM 44701T), isolated from a smear-ripened cheese.</title>
        <authorList>
            <consortium name="US DOE Joint Genome Institute (JGI-PGF)"/>
            <person name="Walter F."/>
            <person name="Albersmeier A."/>
            <person name="Kalinowski J."/>
            <person name="Ruckert C."/>
        </authorList>
    </citation>
    <scope>NUCLEOTIDE SEQUENCE</scope>
    <source>
        <strain evidence="4">JCM 4956</strain>
    </source>
</reference>
<dbReference type="Proteomes" id="UP000645555">
    <property type="component" value="Unassembled WGS sequence"/>
</dbReference>
<comment type="subcellular location">
    <subcellularLocation>
        <location evidence="1">Cytoplasm</location>
    </subcellularLocation>
</comment>
<dbReference type="InterPro" id="IPR011129">
    <property type="entry name" value="CSD"/>
</dbReference>
<reference evidence="4" key="2">
    <citation type="submission" date="2020-09" db="EMBL/GenBank/DDBJ databases">
        <authorList>
            <person name="Sun Q."/>
            <person name="Ohkuma M."/>
        </authorList>
    </citation>
    <scope>NUCLEOTIDE SEQUENCE</scope>
    <source>
        <strain evidence="4">JCM 4956</strain>
    </source>
</reference>
<evidence type="ECO:0000313" key="5">
    <source>
        <dbReference type="Proteomes" id="UP000645555"/>
    </source>
</evidence>
<evidence type="ECO:0000313" key="4">
    <source>
        <dbReference type="EMBL" id="GGX94449.1"/>
    </source>
</evidence>
<dbReference type="InterPro" id="IPR012340">
    <property type="entry name" value="NA-bd_OB-fold"/>
</dbReference>
<protein>
    <recommendedName>
        <fullName evidence="3">CSD domain-containing protein</fullName>
    </recommendedName>
</protein>
<feature type="domain" description="CSD" evidence="3">
    <location>
        <begin position="5"/>
        <end position="68"/>
    </location>
</feature>
<dbReference type="SMART" id="SM00357">
    <property type="entry name" value="CSP"/>
    <property type="match status" value="1"/>
</dbReference>
<keyword evidence="5" id="KW-1185">Reference proteome</keyword>
<dbReference type="PIRSF" id="PIRSF002599">
    <property type="entry name" value="Cold_shock_A"/>
    <property type="match status" value="1"/>
</dbReference>
<dbReference type="PROSITE" id="PS51857">
    <property type="entry name" value="CSD_2"/>
    <property type="match status" value="1"/>
</dbReference>
<keyword evidence="2" id="KW-0963">Cytoplasm</keyword>
<sequence length="69" mass="7379">MRNSLRAGRVILFDAAKGVGFISPYGGDEDVPFQAQAIQFVDVLAEGQSVIYAIERADAGVRAVEVRPA</sequence>
<evidence type="ECO:0000256" key="1">
    <source>
        <dbReference type="ARBA" id="ARBA00004496"/>
    </source>
</evidence>
<dbReference type="SUPFAM" id="SSF50249">
    <property type="entry name" value="Nucleic acid-binding proteins"/>
    <property type="match status" value="1"/>
</dbReference>
<dbReference type="EMBL" id="BMWD01000041">
    <property type="protein sequence ID" value="GGX94449.1"/>
    <property type="molecule type" value="Genomic_DNA"/>
</dbReference>
<dbReference type="AlphaFoldDB" id="A0A918NTB1"/>
<dbReference type="GO" id="GO:0003676">
    <property type="term" value="F:nucleic acid binding"/>
    <property type="evidence" value="ECO:0007669"/>
    <property type="project" value="InterPro"/>
</dbReference>
<organism evidence="4 5">
    <name type="scientific">Streptomyces fructofermentans</name>
    <dbReference type="NCBI Taxonomy" id="152141"/>
    <lineage>
        <taxon>Bacteria</taxon>
        <taxon>Bacillati</taxon>
        <taxon>Actinomycetota</taxon>
        <taxon>Actinomycetes</taxon>
        <taxon>Kitasatosporales</taxon>
        <taxon>Streptomycetaceae</taxon>
        <taxon>Streptomyces</taxon>
    </lineage>
</organism>
<comment type="caution">
    <text evidence="4">The sequence shown here is derived from an EMBL/GenBank/DDBJ whole genome shotgun (WGS) entry which is preliminary data.</text>
</comment>
<name>A0A918NTB1_9ACTN</name>
<dbReference type="Gene3D" id="2.40.50.140">
    <property type="entry name" value="Nucleic acid-binding proteins"/>
    <property type="match status" value="1"/>
</dbReference>
<gene>
    <name evidence="4" type="ORF">GCM10010515_71650</name>
</gene>
<dbReference type="GO" id="GO:0005737">
    <property type="term" value="C:cytoplasm"/>
    <property type="evidence" value="ECO:0007669"/>
    <property type="project" value="UniProtKB-SubCell"/>
</dbReference>